<sequence>MFRTLFLGLVAVFVVGCANVPESLQTQSEKPITDYRKIATETKQVQGQEVRVGGIIAAVTNLEDRTRIEVVSLPLTKDGRPILDKKPQGRFVGYIDGFLEPMEYRPGRLLTVVGRVSGSEQGTVGEFKYQFPVIKVSGDLLWQIKQEIWLDDFERNFNCVGLRCPVSSYGIGFTRGEVTQRVTK</sequence>
<dbReference type="InterPro" id="IPR004658">
    <property type="entry name" value="OMP_Slp"/>
</dbReference>
<dbReference type="PANTHER" id="PTHR37530">
    <property type="entry name" value="OUTER MEMBRANE PROTEIN SLP"/>
    <property type="match status" value="1"/>
</dbReference>
<dbReference type="Pfam" id="PF03843">
    <property type="entry name" value="Slp"/>
    <property type="match status" value="1"/>
</dbReference>
<protein>
    <submittedName>
        <fullName evidence="1">Starvation lipoprotein Slp</fullName>
    </submittedName>
</protein>
<dbReference type="RefSeq" id="WP_007461780.1">
    <property type="nucleotide sequence ID" value="NZ_AMZO01000002.1"/>
</dbReference>
<comment type="caution">
    <text evidence="1">The sequence shown here is derived from an EMBL/GenBank/DDBJ whole genome shotgun (WGS) entry which is preliminary data.</text>
</comment>
<dbReference type="PROSITE" id="PS51257">
    <property type="entry name" value="PROKAR_LIPOPROTEIN"/>
    <property type="match status" value="1"/>
</dbReference>
<gene>
    <name evidence="1" type="ORF">C942_01288</name>
</gene>
<dbReference type="PANTHER" id="PTHR37530:SF1">
    <property type="entry name" value="OUTER MEMBRANE PROTEIN SLP"/>
    <property type="match status" value="1"/>
</dbReference>
<reference evidence="1 2" key="1">
    <citation type="submission" date="2012-12" db="EMBL/GenBank/DDBJ databases">
        <title>Genome Assembly of Photobacterium sp. AK15.</title>
        <authorList>
            <person name="Khatri I."/>
            <person name="Vaidya B."/>
            <person name="Srinivas T.N.R."/>
            <person name="Subramanian S."/>
            <person name="Pinnaka A."/>
        </authorList>
    </citation>
    <scope>NUCLEOTIDE SEQUENCE [LARGE SCALE GENOMIC DNA]</scope>
    <source>
        <strain evidence="1 2">AK15</strain>
    </source>
</reference>
<dbReference type="OrthoDB" id="5295757at2"/>
<dbReference type="AlphaFoldDB" id="L8JEV5"/>
<dbReference type="PIRSF" id="PIRSF004982">
    <property type="entry name" value="SlP"/>
    <property type="match status" value="1"/>
</dbReference>
<dbReference type="EMBL" id="AMZO01000002">
    <property type="protein sequence ID" value="ELR67360.1"/>
    <property type="molecule type" value="Genomic_DNA"/>
</dbReference>
<evidence type="ECO:0000313" key="2">
    <source>
        <dbReference type="Proteomes" id="UP000011134"/>
    </source>
</evidence>
<accession>L8JEV5</accession>
<proteinExistence type="predicted"/>
<keyword evidence="2" id="KW-1185">Reference proteome</keyword>
<name>L8JEV5_9GAMM</name>
<dbReference type="GO" id="GO:0019867">
    <property type="term" value="C:outer membrane"/>
    <property type="evidence" value="ECO:0007669"/>
    <property type="project" value="InterPro"/>
</dbReference>
<dbReference type="PATRIC" id="fig|1056511.3.peg.360"/>
<keyword evidence="1" id="KW-0449">Lipoprotein</keyword>
<organism evidence="1 2">
    <name type="scientific">Photobacterium marinum</name>
    <dbReference type="NCBI Taxonomy" id="1056511"/>
    <lineage>
        <taxon>Bacteria</taxon>
        <taxon>Pseudomonadati</taxon>
        <taxon>Pseudomonadota</taxon>
        <taxon>Gammaproteobacteria</taxon>
        <taxon>Vibrionales</taxon>
        <taxon>Vibrionaceae</taxon>
        <taxon>Photobacterium</taxon>
    </lineage>
</organism>
<dbReference type="NCBIfam" id="TIGR00752">
    <property type="entry name" value="slp"/>
    <property type="match status" value="1"/>
</dbReference>
<dbReference type="Proteomes" id="UP000011134">
    <property type="component" value="Unassembled WGS sequence"/>
</dbReference>
<evidence type="ECO:0000313" key="1">
    <source>
        <dbReference type="EMBL" id="ELR67360.1"/>
    </source>
</evidence>